<keyword evidence="1" id="KW-1133">Transmembrane helix</keyword>
<gene>
    <name evidence="3" type="ORF">FO013_03860</name>
</gene>
<name>A0A556CMN9_BREAU</name>
<evidence type="ECO:0000313" key="4">
    <source>
        <dbReference type="Proteomes" id="UP000316406"/>
    </source>
</evidence>
<protein>
    <submittedName>
        <fullName evidence="3">DUF418 domain-containing protein</fullName>
    </submittedName>
</protein>
<accession>A0A556CMN9</accession>
<proteinExistence type="predicted"/>
<sequence length="363" mass="38277">MSSDTSDQPSSAPTSAVTDADAGTAIDVGAPATATHRPAGRARIATLDVLRGLALCGIMIVNLPPIFGLGALDESGAVESIRAVEQDFVQNRFFPIFSILFGVGFGIMWNSATARSPRPRLALLRRFLFLGLLGAGHMVLQPGEALLPYAIAAIVILLPSTWIPARALAVSTSVGGALLLAAGVWSGGGLVIIPGLFLLGFSIGYTDMVRSALRHPVRLALIGALSASISVLGFLLTDFYTRQLHLWITAGLGITMALGLVVIVMLLMLTPAEALLRPLFAPLGRMALSNYIGATLLILAVKAVEPDLAQFDDHGGYLAGVLVCVGIMVIQILVSALWLRFVGQGPLEKLWRLVTWGREGVRA</sequence>
<feature type="transmembrane region" description="Helical" evidence="1">
    <location>
        <begin position="49"/>
        <end position="72"/>
    </location>
</feature>
<dbReference type="OrthoDB" id="9807744at2"/>
<dbReference type="InterPro" id="IPR052529">
    <property type="entry name" value="Bact_Transport_Assoc"/>
</dbReference>
<dbReference type="AlphaFoldDB" id="A0A556CMN9"/>
<evidence type="ECO:0000256" key="1">
    <source>
        <dbReference type="SAM" id="Phobius"/>
    </source>
</evidence>
<feature type="transmembrane region" description="Helical" evidence="1">
    <location>
        <begin position="92"/>
        <end position="111"/>
    </location>
</feature>
<dbReference type="EMBL" id="VLTK01000002">
    <property type="protein sequence ID" value="TSI18689.1"/>
    <property type="molecule type" value="Genomic_DNA"/>
</dbReference>
<feature type="transmembrane region" description="Helical" evidence="1">
    <location>
        <begin position="217"/>
        <end position="237"/>
    </location>
</feature>
<organism evidence="3 4">
    <name type="scientific">Brevibacterium aurantiacum</name>
    <dbReference type="NCBI Taxonomy" id="273384"/>
    <lineage>
        <taxon>Bacteria</taxon>
        <taxon>Bacillati</taxon>
        <taxon>Actinomycetota</taxon>
        <taxon>Actinomycetes</taxon>
        <taxon>Micrococcales</taxon>
        <taxon>Brevibacteriaceae</taxon>
        <taxon>Brevibacterium</taxon>
    </lineage>
</organism>
<keyword evidence="1" id="KW-0472">Membrane</keyword>
<dbReference type="Pfam" id="PF04235">
    <property type="entry name" value="DUF418"/>
    <property type="match status" value="1"/>
</dbReference>
<keyword evidence="1" id="KW-0812">Transmembrane</keyword>
<keyword evidence="4" id="KW-1185">Reference proteome</keyword>
<dbReference type="Proteomes" id="UP000316406">
    <property type="component" value="Unassembled WGS sequence"/>
</dbReference>
<feature type="transmembrane region" description="Helical" evidence="1">
    <location>
        <begin position="244"/>
        <end position="268"/>
    </location>
</feature>
<comment type="caution">
    <text evidence="3">The sequence shown here is derived from an EMBL/GenBank/DDBJ whole genome shotgun (WGS) entry which is preliminary data.</text>
</comment>
<dbReference type="PANTHER" id="PTHR30590">
    <property type="entry name" value="INNER MEMBRANE PROTEIN"/>
    <property type="match status" value="1"/>
</dbReference>
<dbReference type="PANTHER" id="PTHR30590:SF3">
    <property type="entry name" value="HYPOTHETICAL MEMBRANE SPANNING PROTEIN"/>
    <property type="match status" value="1"/>
</dbReference>
<dbReference type="RefSeq" id="WP_143921242.1">
    <property type="nucleotide sequence ID" value="NZ_VLTK01000002.1"/>
</dbReference>
<feature type="transmembrane region" description="Helical" evidence="1">
    <location>
        <begin position="123"/>
        <end position="140"/>
    </location>
</feature>
<dbReference type="InterPro" id="IPR007349">
    <property type="entry name" value="DUF418"/>
</dbReference>
<feature type="transmembrane region" description="Helical" evidence="1">
    <location>
        <begin position="177"/>
        <end position="205"/>
    </location>
</feature>
<feature type="transmembrane region" description="Helical" evidence="1">
    <location>
        <begin position="146"/>
        <end position="165"/>
    </location>
</feature>
<reference evidence="3 4" key="1">
    <citation type="submission" date="2019-07" db="EMBL/GenBank/DDBJ databases">
        <title>Draft genome sequence of Brevibacterium aurantiacum XU54 isolated from Xinjiang China.</title>
        <authorList>
            <person name="Xu X."/>
        </authorList>
    </citation>
    <scope>NUCLEOTIDE SEQUENCE [LARGE SCALE GENOMIC DNA]</scope>
    <source>
        <strain evidence="3 4">XU54</strain>
    </source>
</reference>
<feature type="transmembrane region" description="Helical" evidence="1">
    <location>
        <begin position="288"/>
        <end position="304"/>
    </location>
</feature>
<evidence type="ECO:0000259" key="2">
    <source>
        <dbReference type="Pfam" id="PF04235"/>
    </source>
</evidence>
<feature type="domain" description="DUF418" evidence="2">
    <location>
        <begin position="217"/>
        <end position="357"/>
    </location>
</feature>
<evidence type="ECO:0000313" key="3">
    <source>
        <dbReference type="EMBL" id="TSI18689.1"/>
    </source>
</evidence>
<feature type="transmembrane region" description="Helical" evidence="1">
    <location>
        <begin position="316"/>
        <end position="339"/>
    </location>
</feature>